<name>A0A255YYA1_9PROT</name>
<dbReference type="PROSITE" id="PS51296">
    <property type="entry name" value="RIESKE"/>
    <property type="match status" value="1"/>
</dbReference>
<dbReference type="InterPro" id="IPR017941">
    <property type="entry name" value="Rieske_2Fe-2S"/>
</dbReference>
<dbReference type="GO" id="GO:0046872">
    <property type="term" value="F:metal ion binding"/>
    <property type="evidence" value="ECO:0007669"/>
    <property type="project" value="UniProtKB-KW"/>
</dbReference>
<keyword evidence="2" id="KW-0479">Metal-binding</keyword>
<feature type="domain" description="Rieske" evidence="6">
    <location>
        <begin position="4"/>
        <end position="113"/>
    </location>
</feature>
<dbReference type="InterPro" id="IPR036922">
    <property type="entry name" value="Rieske_2Fe-2S_sf"/>
</dbReference>
<dbReference type="PANTHER" id="PTHR43756:SF5">
    <property type="entry name" value="CHOLINE MONOOXYGENASE, CHLOROPLASTIC"/>
    <property type="match status" value="1"/>
</dbReference>
<dbReference type="CDD" id="cd03469">
    <property type="entry name" value="Rieske_RO_Alpha_N"/>
    <property type="match status" value="1"/>
</dbReference>
<dbReference type="SUPFAM" id="SSF50022">
    <property type="entry name" value="ISP domain"/>
    <property type="match status" value="1"/>
</dbReference>
<dbReference type="RefSeq" id="WP_094456633.1">
    <property type="nucleotide sequence ID" value="NZ_NOXU01000029.1"/>
</dbReference>
<dbReference type="EMBL" id="NOXU01000029">
    <property type="protein sequence ID" value="OYQ34223.1"/>
    <property type="molecule type" value="Genomic_DNA"/>
</dbReference>
<gene>
    <name evidence="7" type="ORF">CHU95_12295</name>
</gene>
<dbReference type="Proteomes" id="UP000216998">
    <property type="component" value="Unassembled WGS sequence"/>
</dbReference>
<dbReference type="InterPro" id="IPR001663">
    <property type="entry name" value="Rng_hydr_dOase-A"/>
</dbReference>
<keyword evidence="5" id="KW-0411">Iron-sulfur</keyword>
<dbReference type="PANTHER" id="PTHR43756">
    <property type="entry name" value="CHOLINE MONOOXYGENASE, CHLOROPLASTIC"/>
    <property type="match status" value="1"/>
</dbReference>
<accession>A0A255YYA1</accession>
<dbReference type="GO" id="GO:0016491">
    <property type="term" value="F:oxidoreductase activity"/>
    <property type="evidence" value="ECO:0007669"/>
    <property type="project" value="UniProtKB-KW"/>
</dbReference>
<protein>
    <recommendedName>
        <fullName evidence="6">Rieske domain-containing protein</fullName>
    </recommendedName>
</protein>
<evidence type="ECO:0000256" key="5">
    <source>
        <dbReference type="ARBA" id="ARBA00023014"/>
    </source>
</evidence>
<dbReference type="Gene3D" id="2.102.10.10">
    <property type="entry name" value="Rieske [2Fe-2S] iron-sulphur domain"/>
    <property type="match status" value="1"/>
</dbReference>
<keyword evidence="8" id="KW-1185">Reference proteome</keyword>
<evidence type="ECO:0000313" key="7">
    <source>
        <dbReference type="EMBL" id="OYQ34223.1"/>
    </source>
</evidence>
<evidence type="ECO:0000256" key="3">
    <source>
        <dbReference type="ARBA" id="ARBA00023002"/>
    </source>
</evidence>
<evidence type="ECO:0000256" key="1">
    <source>
        <dbReference type="ARBA" id="ARBA00022714"/>
    </source>
</evidence>
<dbReference type="GO" id="GO:0051537">
    <property type="term" value="F:2 iron, 2 sulfur cluster binding"/>
    <property type="evidence" value="ECO:0007669"/>
    <property type="project" value="UniProtKB-KW"/>
</dbReference>
<reference evidence="7 8" key="1">
    <citation type="submission" date="2017-07" db="EMBL/GenBank/DDBJ databases">
        <title>Niveispirillum cyanobacteriorum sp. nov., isolated from cyanobacterial aggregates in a eutrophic lake.</title>
        <authorList>
            <person name="Cai H."/>
        </authorList>
    </citation>
    <scope>NUCLEOTIDE SEQUENCE [LARGE SCALE GENOMIC DNA]</scope>
    <source>
        <strain evidence="8">TH1-14</strain>
    </source>
</reference>
<comment type="caution">
    <text evidence="7">The sequence shown here is derived from an EMBL/GenBank/DDBJ whole genome shotgun (WGS) entry which is preliminary data.</text>
</comment>
<evidence type="ECO:0000256" key="4">
    <source>
        <dbReference type="ARBA" id="ARBA00023004"/>
    </source>
</evidence>
<keyword evidence="4" id="KW-0408">Iron</keyword>
<organism evidence="7 8">
    <name type="scientific">Niveispirillum lacus</name>
    <dbReference type="NCBI Taxonomy" id="1981099"/>
    <lineage>
        <taxon>Bacteria</taxon>
        <taxon>Pseudomonadati</taxon>
        <taxon>Pseudomonadota</taxon>
        <taxon>Alphaproteobacteria</taxon>
        <taxon>Rhodospirillales</taxon>
        <taxon>Azospirillaceae</taxon>
        <taxon>Niveispirillum</taxon>
    </lineage>
</organism>
<evidence type="ECO:0000313" key="8">
    <source>
        <dbReference type="Proteomes" id="UP000216998"/>
    </source>
</evidence>
<proteinExistence type="predicted"/>
<keyword evidence="3" id="KW-0560">Oxidoreductase</keyword>
<dbReference type="AlphaFoldDB" id="A0A255YYA1"/>
<sequence>MTGWALLGQAGDLAEHGQWITGWVGTVPVVVRNFSGSLRGFRNVCSHRFALMLTEPAGRGPLRCPYHAWVYDAEGIPKTIPFNDSDFHLDDTARQALALPAVAVCLTGGLIFVNLQADADPALPAQWLTNGDGTLPDGSVIKADGTIQHRSTKARTGPC</sequence>
<dbReference type="OrthoDB" id="7456916at2"/>
<keyword evidence="1" id="KW-0001">2Fe-2S</keyword>
<evidence type="ECO:0000256" key="2">
    <source>
        <dbReference type="ARBA" id="ARBA00022723"/>
    </source>
</evidence>
<evidence type="ECO:0000259" key="6">
    <source>
        <dbReference type="PROSITE" id="PS51296"/>
    </source>
</evidence>
<dbReference type="Pfam" id="PF00355">
    <property type="entry name" value="Rieske"/>
    <property type="match status" value="1"/>
</dbReference>